<comment type="caution">
    <text evidence="10">The sequence shown here is derived from an EMBL/GenBank/DDBJ whole genome shotgun (WGS) entry which is preliminary data.</text>
</comment>
<keyword evidence="11" id="KW-1185">Reference proteome</keyword>
<keyword evidence="3 7" id="KW-0812">Transmembrane</keyword>
<proteinExistence type="inferred from homology"/>
<evidence type="ECO:0000313" key="10">
    <source>
        <dbReference type="EMBL" id="MCY6958445.1"/>
    </source>
</evidence>
<organism evidence="10 11">
    <name type="scientific">Clostridium brassicae</name>
    <dbReference type="NCBI Taxonomy" id="2999072"/>
    <lineage>
        <taxon>Bacteria</taxon>
        <taxon>Bacillati</taxon>
        <taxon>Bacillota</taxon>
        <taxon>Clostridia</taxon>
        <taxon>Eubacteriales</taxon>
        <taxon>Clostridiaceae</taxon>
        <taxon>Clostridium</taxon>
    </lineage>
</organism>
<comment type="similarity">
    <text evidence="6">Belongs to the ABC-4 integral membrane protein family.</text>
</comment>
<feature type="transmembrane region" description="Helical" evidence="7">
    <location>
        <begin position="20"/>
        <end position="44"/>
    </location>
</feature>
<reference evidence="10" key="1">
    <citation type="submission" date="2022-12" db="EMBL/GenBank/DDBJ databases">
        <title>Clostridium sp. nov., isolated from industrial wastewater.</title>
        <authorList>
            <person name="Jiayan W."/>
        </authorList>
    </citation>
    <scope>NUCLEOTIDE SEQUENCE</scope>
    <source>
        <strain evidence="10">ZC22-4</strain>
    </source>
</reference>
<evidence type="ECO:0000256" key="1">
    <source>
        <dbReference type="ARBA" id="ARBA00004651"/>
    </source>
</evidence>
<dbReference type="PANTHER" id="PTHR30572">
    <property type="entry name" value="MEMBRANE COMPONENT OF TRANSPORTER-RELATED"/>
    <property type="match status" value="1"/>
</dbReference>
<keyword evidence="5 7" id="KW-0472">Membrane</keyword>
<feature type="transmembrane region" description="Helical" evidence="7">
    <location>
        <begin position="370"/>
        <end position="392"/>
    </location>
</feature>
<dbReference type="InterPro" id="IPR025857">
    <property type="entry name" value="MacB_PCD"/>
</dbReference>
<feature type="transmembrane region" description="Helical" evidence="7">
    <location>
        <begin position="783"/>
        <end position="806"/>
    </location>
</feature>
<feature type="transmembrane region" description="Helical" evidence="7">
    <location>
        <begin position="324"/>
        <end position="350"/>
    </location>
</feature>
<evidence type="ECO:0000256" key="6">
    <source>
        <dbReference type="ARBA" id="ARBA00038076"/>
    </source>
</evidence>
<protein>
    <submittedName>
        <fullName evidence="10">FtsX-like permease family protein</fullName>
    </submittedName>
</protein>
<evidence type="ECO:0000256" key="2">
    <source>
        <dbReference type="ARBA" id="ARBA00022475"/>
    </source>
</evidence>
<feature type="transmembrane region" description="Helical" evidence="7">
    <location>
        <begin position="268"/>
        <end position="292"/>
    </location>
</feature>
<comment type="subcellular location">
    <subcellularLocation>
        <location evidence="1">Cell membrane</location>
        <topology evidence="1">Multi-pass membrane protein</topology>
    </subcellularLocation>
</comment>
<feature type="transmembrane region" description="Helical" evidence="7">
    <location>
        <begin position="448"/>
        <end position="466"/>
    </location>
</feature>
<sequence>MNIFNKVALQGLKKNRTRTLVTIIGVILSAAMITAVATFGISLLNYMANGAAQKYGNWHVEFLNVPSSFVQERTNDEEVANAAAFENIGYAKLDQGKNPKKPYLFIAGFNKKAFDTLPITLVSGRLPKNSREILVSGSVAANGGVKLSVGQTLSLAVGSRMNGNKNLGQHDPYTSKGETLVPQNKRTYTVVGICQRPSFEESSSPGYTLITKADSQYKGDNFSLFISLKKPRGVHAYASSTAKNYTYAFNDNVLRFMGLSDDNIFNTLLYSVGGIVVVIIMIGSIFLIYNAFNISLNERTHQFGILSSVGATEKQLRNSVLFEGLCISAVGIPIGVIVGIGSIGLVLSVVAKNFGGILYDTVPLTLTVSVPAIVAAAVVSMVTILISAYIPARKAASTPVMECIRQTNEVKVEAKAIKISKFAQRIYGLEGTLALKNFKRNKKRYRSIVLSLVLSVVLFISASAFVTDLKQASERAVAFTTYDIGLATQDMDDSKMLQLYDKLKTADGIYESSYQALMKYSCAAKAKDLSDYYWEYAGSHSPEETVNLPMEIQFLDNSTYLNIIKNLGLPSEEYTGKNAKMIAVAKMPRHMAGNRKEEVDTSIDMFKSSSMNFTIAPEINGKPKMEQGQNVRIKFVETVPPDTLPILENSKAKNPFFFRMMAPYSLKEKFETNDTHVAIKGLTFKSKNATQSVVKMKRMLQSEGITANYNLYNMCKMLDDNRNMIFIANVFAYTFIIMISLIAIANVFNTISTNIKLRRRELAMLRSVGMSERDFQKMMNFECAFYGMKALLLGLPIAIISSWLIYKGMVSGGANDIDFVLPWGSIGISIFSVFLVVFITMLYATRKIKKENIIDALRDDMS</sequence>
<evidence type="ECO:0000256" key="4">
    <source>
        <dbReference type="ARBA" id="ARBA00022989"/>
    </source>
</evidence>
<evidence type="ECO:0000256" key="5">
    <source>
        <dbReference type="ARBA" id="ARBA00023136"/>
    </source>
</evidence>
<evidence type="ECO:0000313" key="11">
    <source>
        <dbReference type="Proteomes" id="UP001144612"/>
    </source>
</evidence>
<gene>
    <name evidence="10" type="ORF">OW729_07495</name>
</gene>
<evidence type="ECO:0000256" key="7">
    <source>
        <dbReference type="SAM" id="Phobius"/>
    </source>
</evidence>
<keyword evidence="2" id="KW-1003">Cell membrane</keyword>
<name>A0ABT4D850_9CLOT</name>
<dbReference type="PANTHER" id="PTHR30572:SF4">
    <property type="entry name" value="ABC TRANSPORTER PERMEASE YTRF"/>
    <property type="match status" value="1"/>
</dbReference>
<feature type="transmembrane region" description="Helical" evidence="7">
    <location>
        <begin position="724"/>
        <end position="748"/>
    </location>
</feature>
<feature type="domain" description="ABC3 transporter permease C-terminal" evidence="8">
    <location>
        <begin position="275"/>
        <end position="399"/>
    </location>
</feature>
<feature type="domain" description="ABC3 transporter permease C-terminal" evidence="8">
    <location>
        <begin position="734"/>
        <end position="853"/>
    </location>
</feature>
<accession>A0ABT4D850</accession>
<dbReference type="Pfam" id="PF02687">
    <property type="entry name" value="FtsX"/>
    <property type="match status" value="2"/>
</dbReference>
<dbReference type="InterPro" id="IPR050250">
    <property type="entry name" value="Macrolide_Exporter_MacB"/>
</dbReference>
<keyword evidence="4 7" id="KW-1133">Transmembrane helix</keyword>
<feature type="transmembrane region" description="Helical" evidence="7">
    <location>
        <begin position="826"/>
        <end position="844"/>
    </location>
</feature>
<evidence type="ECO:0000259" key="9">
    <source>
        <dbReference type="Pfam" id="PF12704"/>
    </source>
</evidence>
<feature type="domain" description="MacB-like periplasmic core" evidence="9">
    <location>
        <begin position="19"/>
        <end position="208"/>
    </location>
</feature>
<dbReference type="EMBL" id="JAPQFJ010000006">
    <property type="protein sequence ID" value="MCY6958445.1"/>
    <property type="molecule type" value="Genomic_DNA"/>
</dbReference>
<dbReference type="RefSeq" id="WP_268060861.1">
    <property type="nucleotide sequence ID" value="NZ_JAPQFJ010000006.1"/>
</dbReference>
<evidence type="ECO:0000259" key="8">
    <source>
        <dbReference type="Pfam" id="PF02687"/>
    </source>
</evidence>
<dbReference type="Pfam" id="PF12704">
    <property type="entry name" value="MacB_PCD"/>
    <property type="match status" value="1"/>
</dbReference>
<evidence type="ECO:0000256" key="3">
    <source>
        <dbReference type="ARBA" id="ARBA00022692"/>
    </source>
</evidence>
<dbReference type="Proteomes" id="UP001144612">
    <property type="component" value="Unassembled WGS sequence"/>
</dbReference>
<dbReference type="InterPro" id="IPR003838">
    <property type="entry name" value="ABC3_permease_C"/>
</dbReference>